<feature type="region of interest" description="Disordered" evidence="4">
    <location>
        <begin position="375"/>
        <end position="431"/>
    </location>
</feature>
<evidence type="ECO:0000259" key="6">
    <source>
        <dbReference type="Pfam" id="PF25876"/>
    </source>
</evidence>
<evidence type="ECO:0000256" key="1">
    <source>
        <dbReference type="ARBA" id="ARBA00004196"/>
    </source>
</evidence>
<dbReference type="InterPro" id="IPR058624">
    <property type="entry name" value="MdtA-like_HH"/>
</dbReference>
<keyword evidence="3" id="KW-0175">Coiled coil</keyword>
<comment type="subcellular location">
    <subcellularLocation>
        <location evidence="1">Cell envelope</location>
    </subcellularLocation>
</comment>
<dbReference type="GO" id="GO:0022857">
    <property type="term" value="F:transmembrane transporter activity"/>
    <property type="evidence" value="ECO:0007669"/>
    <property type="project" value="InterPro"/>
</dbReference>
<evidence type="ECO:0000259" key="9">
    <source>
        <dbReference type="Pfam" id="PF25967"/>
    </source>
</evidence>
<proteinExistence type="inferred from homology"/>
<evidence type="ECO:0000256" key="4">
    <source>
        <dbReference type="SAM" id="MobiDB-lite"/>
    </source>
</evidence>
<evidence type="ECO:0000313" key="10">
    <source>
        <dbReference type="EMBL" id="HIW78026.1"/>
    </source>
</evidence>
<evidence type="ECO:0000259" key="8">
    <source>
        <dbReference type="Pfam" id="PF25944"/>
    </source>
</evidence>
<feature type="signal peptide" evidence="5">
    <location>
        <begin position="1"/>
        <end position="23"/>
    </location>
</feature>
<keyword evidence="5" id="KW-0732">Signal</keyword>
<feature type="domain" description="Multidrug resistance protein MdtA-like barrel-sandwich hybrid" evidence="7">
    <location>
        <begin position="66"/>
        <end position="207"/>
    </location>
</feature>
<sequence>MKIASGALAFLLYACGVMTLLLASGCDADKKKEAAALPPPLVGVMAVEARDVPITLTYVGQTEGSRAVEVRAQVSGILMKRAYKEGQYVKQGDLLFEIEPDTYKAAVQQAQGVMAQAQAKFTQARQDLNRVRPLYARNAVSQKDRDDAQASFNSAKADLDAAKAALNEAEIKLGYAYVTAPVSGYASQEYRTVGNLITAGSQDGSLLTVVNQVNPIYANFSVPSPQFMRLRALAVQKRLVEDGITAQISLADGTVYDKKGTITFIDKQVNPGTSVVASRAEFENPDLFVLPGQFVRVTISGLVLKNAILVPQQAVIQTQKGSMVVVVKDGKAEMRPVDLGDNYGDSFLLNKGLEPGERIVIEGGNKAVPGQPVRVEEAKAPQSAPLPDQPVSPEEGAPHAGTPASSGTGATSGTAPSSAAPAGATLSGKAE</sequence>
<dbReference type="PROSITE" id="PS51257">
    <property type="entry name" value="PROKAR_LIPOPROTEIN"/>
    <property type="match status" value="1"/>
</dbReference>
<dbReference type="Pfam" id="PF25876">
    <property type="entry name" value="HH_MFP_RND"/>
    <property type="match status" value="1"/>
</dbReference>
<dbReference type="InterPro" id="IPR058625">
    <property type="entry name" value="MdtA-like_BSH"/>
</dbReference>
<dbReference type="InterPro" id="IPR058626">
    <property type="entry name" value="MdtA-like_b-barrel"/>
</dbReference>
<dbReference type="Pfam" id="PF25967">
    <property type="entry name" value="RND-MFP_C"/>
    <property type="match status" value="1"/>
</dbReference>
<evidence type="ECO:0000256" key="5">
    <source>
        <dbReference type="SAM" id="SignalP"/>
    </source>
</evidence>
<evidence type="ECO:0000256" key="2">
    <source>
        <dbReference type="ARBA" id="ARBA00009477"/>
    </source>
</evidence>
<dbReference type="InterPro" id="IPR006143">
    <property type="entry name" value="RND_pump_MFP"/>
</dbReference>
<dbReference type="Pfam" id="PF25944">
    <property type="entry name" value="Beta-barrel_RND"/>
    <property type="match status" value="1"/>
</dbReference>
<accession>A0A9D1R0T1</accession>
<feature type="domain" description="Multidrug resistance protein MdtA-like beta-barrel" evidence="8">
    <location>
        <begin position="215"/>
        <end position="299"/>
    </location>
</feature>
<reference evidence="10" key="1">
    <citation type="journal article" date="2021" name="PeerJ">
        <title>Extensive microbial diversity within the chicken gut microbiome revealed by metagenomics and culture.</title>
        <authorList>
            <person name="Gilroy R."/>
            <person name="Ravi A."/>
            <person name="Getino M."/>
            <person name="Pursley I."/>
            <person name="Horton D.L."/>
            <person name="Alikhan N.F."/>
            <person name="Baker D."/>
            <person name="Gharbi K."/>
            <person name="Hall N."/>
            <person name="Watson M."/>
            <person name="Adriaenssens E.M."/>
            <person name="Foster-Nyarko E."/>
            <person name="Jarju S."/>
            <person name="Secka A."/>
            <person name="Antonio M."/>
            <person name="Oren A."/>
            <person name="Chaudhuri R.R."/>
            <person name="La Ragione R."/>
            <person name="Hildebrand F."/>
            <person name="Pallen M.J."/>
        </authorList>
    </citation>
    <scope>NUCLEOTIDE SEQUENCE</scope>
    <source>
        <strain evidence="10">ChiSxjej5B17-1746</strain>
    </source>
</reference>
<dbReference type="Gene3D" id="2.40.420.20">
    <property type="match status" value="1"/>
</dbReference>
<dbReference type="AlphaFoldDB" id="A0A9D1R0T1"/>
<evidence type="ECO:0000259" key="7">
    <source>
        <dbReference type="Pfam" id="PF25917"/>
    </source>
</evidence>
<dbReference type="Pfam" id="PF25917">
    <property type="entry name" value="BSH_RND"/>
    <property type="match status" value="1"/>
</dbReference>
<evidence type="ECO:0000256" key="3">
    <source>
        <dbReference type="SAM" id="Coils"/>
    </source>
</evidence>
<dbReference type="InterPro" id="IPR058627">
    <property type="entry name" value="MdtA-like_C"/>
</dbReference>
<dbReference type="GO" id="GO:0046677">
    <property type="term" value="P:response to antibiotic"/>
    <property type="evidence" value="ECO:0007669"/>
    <property type="project" value="TreeGrafter"/>
</dbReference>
<feature type="domain" description="Multidrug resistance protein MdtA-like alpha-helical hairpin" evidence="6">
    <location>
        <begin position="107"/>
        <end position="176"/>
    </location>
</feature>
<name>A0A9D1R0T1_9BACT</name>
<feature type="compositionally biased region" description="Low complexity" evidence="4">
    <location>
        <begin position="400"/>
        <end position="425"/>
    </location>
</feature>
<feature type="coiled-coil region" evidence="3">
    <location>
        <begin position="107"/>
        <end position="172"/>
    </location>
</feature>
<dbReference type="NCBIfam" id="TIGR01730">
    <property type="entry name" value="RND_mfp"/>
    <property type="match status" value="1"/>
</dbReference>
<dbReference type="EMBL" id="DXGI01000097">
    <property type="protein sequence ID" value="HIW78026.1"/>
    <property type="molecule type" value="Genomic_DNA"/>
</dbReference>
<dbReference type="PANTHER" id="PTHR30158">
    <property type="entry name" value="ACRA/E-RELATED COMPONENT OF DRUG EFFLUX TRANSPORTER"/>
    <property type="match status" value="1"/>
</dbReference>
<protein>
    <submittedName>
        <fullName evidence="10">Efflux RND transporter periplasmic adaptor subunit</fullName>
    </submittedName>
</protein>
<comment type="caution">
    <text evidence="10">The sequence shown here is derived from an EMBL/GenBank/DDBJ whole genome shotgun (WGS) entry which is preliminary data.</text>
</comment>
<dbReference type="SUPFAM" id="SSF111369">
    <property type="entry name" value="HlyD-like secretion proteins"/>
    <property type="match status" value="1"/>
</dbReference>
<comment type="similarity">
    <text evidence="2">Belongs to the membrane fusion protein (MFP) (TC 8.A.1) family.</text>
</comment>
<dbReference type="Gene3D" id="2.40.30.170">
    <property type="match status" value="1"/>
</dbReference>
<dbReference type="Proteomes" id="UP000824264">
    <property type="component" value="Unassembled WGS sequence"/>
</dbReference>
<organism evidence="10 11">
    <name type="scientific">Candidatus Bilophila faecipullorum</name>
    <dbReference type="NCBI Taxonomy" id="2838482"/>
    <lineage>
        <taxon>Bacteria</taxon>
        <taxon>Pseudomonadati</taxon>
        <taxon>Thermodesulfobacteriota</taxon>
        <taxon>Desulfovibrionia</taxon>
        <taxon>Desulfovibrionales</taxon>
        <taxon>Desulfovibrionaceae</taxon>
        <taxon>Bilophila</taxon>
    </lineage>
</organism>
<feature type="domain" description="Multidrug resistance protein MdtA-like C-terminal permuted SH3" evidence="9">
    <location>
        <begin position="306"/>
        <end position="365"/>
    </location>
</feature>
<reference evidence="10" key="2">
    <citation type="submission" date="2021-04" db="EMBL/GenBank/DDBJ databases">
        <authorList>
            <person name="Gilroy R."/>
        </authorList>
    </citation>
    <scope>NUCLEOTIDE SEQUENCE</scope>
    <source>
        <strain evidence="10">ChiSxjej5B17-1746</strain>
    </source>
</reference>
<evidence type="ECO:0000313" key="11">
    <source>
        <dbReference type="Proteomes" id="UP000824264"/>
    </source>
</evidence>
<dbReference type="Gene3D" id="1.10.287.470">
    <property type="entry name" value="Helix hairpin bin"/>
    <property type="match status" value="1"/>
</dbReference>
<dbReference type="GO" id="GO:0005886">
    <property type="term" value="C:plasma membrane"/>
    <property type="evidence" value="ECO:0007669"/>
    <property type="project" value="TreeGrafter"/>
</dbReference>
<feature type="chain" id="PRO_5039415768" evidence="5">
    <location>
        <begin position="24"/>
        <end position="431"/>
    </location>
</feature>
<dbReference type="Gene3D" id="2.40.50.100">
    <property type="match status" value="1"/>
</dbReference>
<gene>
    <name evidence="10" type="ORF">H9874_02630</name>
</gene>